<dbReference type="InterPro" id="IPR045076">
    <property type="entry name" value="MutS"/>
</dbReference>
<keyword evidence="7" id="KW-0238">DNA-binding</keyword>
<dbReference type="GO" id="GO:0030983">
    <property type="term" value="F:mismatched DNA binding"/>
    <property type="evidence" value="ECO:0007669"/>
    <property type="project" value="InterPro"/>
</dbReference>
<dbReference type="CDD" id="cd03280">
    <property type="entry name" value="ABC_MutS2"/>
    <property type="match status" value="1"/>
</dbReference>
<dbReference type="InterPro" id="IPR036187">
    <property type="entry name" value="DNA_mismatch_repair_MutS_sf"/>
</dbReference>
<dbReference type="FunFam" id="3.40.50.300:FF:000830">
    <property type="entry name" value="Endonuclease MutS2"/>
    <property type="match status" value="1"/>
</dbReference>
<dbReference type="SUPFAM" id="SSF52540">
    <property type="entry name" value="P-loop containing nucleoside triphosphate hydrolases"/>
    <property type="match status" value="1"/>
</dbReference>
<dbReference type="GO" id="GO:0140664">
    <property type="term" value="F:ATP-dependent DNA damage sensor activity"/>
    <property type="evidence" value="ECO:0007669"/>
    <property type="project" value="InterPro"/>
</dbReference>
<dbReference type="InterPro" id="IPR000432">
    <property type="entry name" value="DNA_mismatch_repair_MutS_C"/>
</dbReference>
<dbReference type="SMART" id="SM00533">
    <property type="entry name" value="MUTSd"/>
    <property type="match status" value="1"/>
</dbReference>
<dbReference type="GO" id="GO:0045910">
    <property type="term" value="P:negative regulation of DNA recombination"/>
    <property type="evidence" value="ECO:0007669"/>
    <property type="project" value="InterPro"/>
</dbReference>
<dbReference type="NCBIfam" id="TIGR01069">
    <property type="entry name" value="mutS2"/>
    <property type="match status" value="1"/>
</dbReference>
<evidence type="ECO:0000259" key="9">
    <source>
        <dbReference type="SMART" id="SM00534"/>
    </source>
</evidence>
<keyword evidence="2" id="KW-0699">rRNA-binding</keyword>
<gene>
    <name evidence="10" type="ORF">HYG86_11105</name>
</gene>
<evidence type="ECO:0000256" key="7">
    <source>
        <dbReference type="ARBA" id="ARBA00023125"/>
    </source>
</evidence>
<dbReference type="GO" id="GO:0016887">
    <property type="term" value="F:ATP hydrolysis activity"/>
    <property type="evidence" value="ECO:0007669"/>
    <property type="project" value="InterPro"/>
</dbReference>
<evidence type="ECO:0000259" key="8">
    <source>
        <dbReference type="SMART" id="SM00533"/>
    </source>
</evidence>
<dbReference type="GO" id="GO:0004519">
    <property type="term" value="F:endonuclease activity"/>
    <property type="evidence" value="ECO:0007669"/>
    <property type="project" value="UniProtKB-KW"/>
</dbReference>
<dbReference type="PANTHER" id="PTHR48466:SF2">
    <property type="entry name" value="OS10G0509000 PROTEIN"/>
    <property type="match status" value="1"/>
</dbReference>
<dbReference type="EMBL" id="CP058559">
    <property type="protein sequence ID" value="QNO15270.1"/>
    <property type="molecule type" value="Genomic_DNA"/>
</dbReference>
<keyword evidence="1" id="KW-0540">Nuclease</keyword>
<keyword evidence="3" id="KW-0547">Nucleotide-binding</keyword>
<dbReference type="InterPro" id="IPR007696">
    <property type="entry name" value="DNA_mismatch_repair_MutS_core"/>
</dbReference>
<dbReference type="InterPro" id="IPR027417">
    <property type="entry name" value="P-loop_NTPase"/>
</dbReference>
<dbReference type="Pfam" id="PF00488">
    <property type="entry name" value="MutS_V"/>
    <property type="match status" value="1"/>
</dbReference>
<dbReference type="PANTHER" id="PTHR48466">
    <property type="entry name" value="OS10G0509000 PROTEIN-RELATED"/>
    <property type="match status" value="1"/>
</dbReference>
<evidence type="ECO:0000256" key="5">
    <source>
        <dbReference type="ARBA" id="ARBA00022840"/>
    </source>
</evidence>
<evidence type="ECO:0000256" key="2">
    <source>
        <dbReference type="ARBA" id="ARBA00022730"/>
    </source>
</evidence>
<name>A0A7G9W9A8_ALKCA</name>
<proteinExistence type="predicted"/>
<dbReference type="RefSeq" id="WP_213165634.1">
    <property type="nucleotide sequence ID" value="NZ_CP058559.1"/>
</dbReference>
<evidence type="ECO:0000313" key="10">
    <source>
        <dbReference type="EMBL" id="QNO15270.1"/>
    </source>
</evidence>
<evidence type="ECO:0000256" key="1">
    <source>
        <dbReference type="ARBA" id="ARBA00022722"/>
    </source>
</evidence>
<sequence>MNEKTLNNLEYYKIIETLKEFAHSSLGKRRVEKLRPQINLEGIKMQIQETTQAKAILNKKSRVPLNGLDGFEKVYVKIGKNNCLNPEDFTAIGELLSGVRQMKTFMREMEVVAPIVSGYVYSMADLSGLQNEILNSIGNGRVLDKASPTLNKIRKKKNVVEERIKAKLQSFLTSSIHSPHLQEKIISTREGRYVIPVKQQYKNSFEGNVLDSSRTGSTLFVEPEAVKRLHDELNTLRVEEEKELYIILSKLTVQVEMHQQEIKIIVETLETYDFLFAKARYSQSIKGNPIYINDCNKINIKEGRHPLLGDEAVPLDFTIGDTFRSLIITGPNTGGKTVVLKTIGLLTLMAQAGLHVPASEDSQLSVFLDVLTDIGDGQSIEQSLSTFSSHIRNIIGILGCAEKDTLILIDEVGTGTDPSEGSGLAMAILEELHNSGATTVATTHYSEIKTFAQEHPGFENGSMGFDISTLKPLYKLSIGVAGESNGFLIALRLGMKKELVRRAHNLIYKEDREYDIEFEESNPIEDEIIKSHMDLVNSKNKQQLYKKQVDKVTIEHSFDLGDSVYIPTMDRTGIICELENSKGDLGVMIMKKKFKINKKRLRLHIEAKELYPEGYDLDIVFKSKENRKLDHDMNRKYTGDTIRIIKEGKEN</sequence>
<feature type="domain" description="DNA mismatch repair protein MutS core" evidence="8">
    <location>
        <begin position="9"/>
        <end position="311"/>
    </location>
</feature>
<dbReference type="PIRSF" id="PIRSF005814">
    <property type="entry name" value="MutS_YshD"/>
    <property type="match status" value="1"/>
</dbReference>
<feature type="domain" description="DNA mismatch repair proteins mutS family" evidence="9">
    <location>
        <begin position="323"/>
        <end position="508"/>
    </location>
</feature>
<evidence type="ECO:0000313" key="11">
    <source>
        <dbReference type="Proteomes" id="UP000516160"/>
    </source>
</evidence>
<reference evidence="10 11" key="1">
    <citation type="submission" date="2020-07" db="EMBL/GenBank/DDBJ databases">
        <title>Alkalicella. sp. LB2 genome.</title>
        <authorList>
            <person name="Postec A."/>
            <person name="Quemeneur M."/>
        </authorList>
    </citation>
    <scope>NUCLEOTIDE SEQUENCE [LARGE SCALE GENOMIC DNA]</scope>
    <source>
        <strain evidence="10 11">LB2</strain>
    </source>
</reference>
<dbReference type="AlphaFoldDB" id="A0A7G9W9A8"/>
<dbReference type="InterPro" id="IPR005747">
    <property type="entry name" value="MutS2"/>
</dbReference>
<organism evidence="10 11">
    <name type="scientific">Alkalicella caledoniensis</name>
    <dbReference type="NCBI Taxonomy" id="2731377"/>
    <lineage>
        <taxon>Bacteria</taxon>
        <taxon>Bacillati</taxon>
        <taxon>Bacillota</taxon>
        <taxon>Clostridia</taxon>
        <taxon>Eubacteriales</taxon>
        <taxon>Proteinivoracaceae</taxon>
        <taxon>Alkalicella</taxon>
    </lineage>
</organism>
<accession>A0A7G9W9A8</accession>
<evidence type="ECO:0000256" key="4">
    <source>
        <dbReference type="ARBA" id="ARBA00022801"/>
    </source>
</evidence>
<keyword evidence="5" id="KW-0067">ATP-binding</keyword>
<keyword evidence="4" id="KW-0378">Hydrolase</keyword>
<keyword evidence="6" id="KW-0694">RNA-binding</keyword>
<protein>
    <submittedName>
        <fullName evidence="10">Uncharacterized protein</fullName>
    </submittedName>
</protein>
<dbReference type="SUPFAM" id="SSF48334">
    <property type="entry name" value="DNA repair protein MutS, domain III"/>
    <property type="match status" value="1"/>
</dbReference>
<dbReference type="KEGG" id="acae:HYG86_11105"/>
<dbReference type="GO" id="GO:0019843">
    <property type="term" value="F:rRNA binding"/>
    <property type="evidence" value="ECO:0007669"/>
    <property type="project" value="UniProtKB-KW"/>
</dbReference>
<keyword evidence="11" id="KW-1185">Reference proteome</keyword>
<dbReference type="Gene3D" id="3.40.50.300">
    <property type="entry name" value="P-loop containing nucleotide triphosphate hydrolases"/>
    <property type="match status" value="1"/>
</dbReference>
<dbReference type="SMART" id="SM00534">
    <property type="entry name" value="MUTSac"/>
    <property type="match status" value="1"/>
</dbReference>
<evidence type="ECO:0000256" key="6">
    <source>
        <dbReference type="ARBA" id="ARBA00022884"/>
    </source>
</evidence>
<dbReference type="GO" id="GO:0006298">
    <property type="term" value="P:mismatch repair"/>
    <property type="evidence" value="ECO:0007669"/>
    <property type="project" value="InterPro"/>
</dbReference>
<dbReference type="GO" id="GO:0005524">
    <property type="term" value="F:ATP binding"/>
    <property type="evidence" value="ECO:0007669"/>
    <property type="project" value="UniProtKB-KW"/>
</dbReference>
<dbReference type="Proteomes" id="UP000516160">
    <property type="component" value="Chromosome"/>
</dbReference>
<evidence type="ECO:0000256" key="3">
    <source>
        <dbReference type="ARBA" id="ARBA00022741"/>
    </source>
</evidence>